<feature type="binding site" evidence="6">
    <location>
        <position position="150"/>
    </location>
    <ligand>
        <name>Mg(2+)</name>
        <dbReference type="ChEBI" id="CHEBI:18420"/>
        <label>1</label>
        <note>catalytic</note>
    </ligand>
</feature>
<dbReference type="eggNOG" id="KOG2951">
    <property type="taxonomic scope" value="Eukaryota"/>
</dbReference>
<name>A0A1Y5IED7_OSTTA</name>
<dbReference type="SUPFAM" id="SSF56655">
    <property type="entry name" value="Carbohydrate phosphatase"/>
    <property type="match status" value="1"/>
</dbReference>
<evidence type="ECO:0000256" key="4">
    <source>
        <dbReference type="ARBA" id="ARBA00022801"/>
    </source>
</evidence>
<evidence type="ECO:0000256" key="2">
    <source>
        <dbReference type="ARBA" id="ARBA00009759"/>
    </source>
</evidence>
<keyword evidence="3 6" id="KW-0479">Metal-binding</keyword>
<dbReference type="CDD" id="cd01641">
    <property type="entry name" value="Bacterial_IMPase_like_1"/>
    <property type="match status" value="1"/>
</dbReference>
<evidence type="ECO:0000256" key="5">
    <source>
        <dbReference type="ARBA" id="ARBA00022842"/>
    </source>
</evidence>
<feature type="binding site" evidence="6">
    <location>
        <position position="153"/>
    </location>
    <ligand>
        <name>Mg(2+)</name>
        <dbReference type="ChEBI" id="CHEBI:18420"/>
        <label>1</label>
        <note>catalytic</note>
    </ligand>
</feature>
<dbReference type="Gene3D" id="3.30.540.10">
    <property type="entry name" value="Fructose-1,6-Bisphosphatase, subunit A, domain 1"/>
    <property type="match status" value="1"/>
</dbReference>
<dbReference type="NCBIfam" id="TIGR02067">
    <property type="entry name" value="his_9_HisN"/>
    <property type="match status" value="1"/>
</dbReference>
<evidence type="ECO:0000256" key="6">
    <source>
        <dbReference type="PIRSR" id="PIRSR600760-2"/>
    </source>
</evidence>
<dbReference type="EMBL" id="KZ155776">
    <property type="protein sequence ID" value="OUS47949.1"/>
    <property type="molecule type" value="Genomic_DNA"/>
</dbReference>
<dbReference type="InterPro" id="IPR011809">
    <property type="entry name" value="His_9_proposed"/>
</dbReference>
<dbReference type="Gene3D" id="3.40.190.80">
    <property type="match status" value="1"/>
</dbReference>
<comment type="cofactor">
    <cofactor evidence="1 6">
        <name>Mg(2+)</name>
        <dbReference type="ChEBI" id="CHEBI:18420"/>
    </cofactor>
</comment>
<dbReference type="Proteomes" id="UP000195557">
    <property type="component" value="Unassembled WGS sequence"/>
</dbReference>
<keyword evidence="4" id="KW-0378">Hydrolase</keyword>
<evidence type="ECO:0008006" key="8">
    <source>
        <dbReference type="Google" id="ProtNLM"/>
    </source>
</evidence>
<dbReference type="PANTHER" id="PTHR43200:SF6">
    <property type="entry name" value="3'(2'),5'-BISPHOSPHATE NUCLEOTIDASE"/>
    <property type="match status" value="1"/>
</dbReference>
<evidence type="ECO:0000256" key="1">
    <source>
        <dbReference type="ARBA" id="ARBA00001946"/>
    </source>
</evidence>
<dbReference type="InterPro" id="IPR051090">
    <property type="entry name" value="Inositol_monoP_superfamily"/>
</dbReference>
<accession>A0A1Y5IED7</accession>
<organism evidence="7">
    <name type="scientific">Ostreococcus tauri</name>
    <name type="common">Marine green alga</name>
    <dbReference type="NCBI Taxonomy" id="70448"/>
    <lineage>
        <taxon>Eukaryota</taxon>
        <taxon>Viridiplantae</taxon>
        <taxon>Chlorophyta</taxon>
        <taxon>Mamiellophyceae</taxon>
        <taxon>Mamiellales</taxon>
        <taxon>Bathycoccaceae</taxon>
        <taxon>Ostreococcus</taxon>
    </lineage>
</organism>
<reference evidence="7" key="1">
    <citation type="submission" date="2017-04" db="EMBL/GenBank/DDBJ databases">
        <title>Population genomics of picophytoplankton unveils novel chromosome hypervariability.</title>
        <authorList>
            <consortium name="DOE Joint Genome Institute"/>
            <person name="Blanc-Mathieu R."/>
            <person name="Krasovec M."/>
            <person name="Hebrard M."/>
            <person name="Yau S."/>
            <person name="Desgranges E."/>
            <person name="Martin J."/>
            <person name="Schackwitz W."/>
            <person name="Kuo A."/>
            <person name="Salin G."/>
            <person name="Donnadieu C."/>
            <person name="Desdevises Y."/>
            <person name="Sanchez-Ferandin S."/>
            <person name="Moreau H."/>
            <person name="Rivals E."/>
            <person name="Grigoriev I.V."/>
            <person name="Grimsley N."/>
            <person name="Eyre-Walker A."/>
            <person name="Piganeau G."/>
        </authorList>
    </citation>
    <scope>NUCLEOTIDE SEQUENCE [LARGE SCALE GENOMIC DNA]</scope>
    <source>
        <strain evidence="7">RCC 1115</strain>
    </source>
</reference>
<evidence type="ECO:0000256" key="3">
    <source>
        <dbReference type="ARBA" id="ARBA00022723"/>
    </source>
</evidence>
<feature type="binding site" evidence="6">
    <location>
        <position position="152"/>
    </location>
    <ligand>
        <name>Mg(2+)</name>
        <dbReference type="ChEBI" id="CHEBI:18420"/>
        <label>1</label>
        <note>catalytic</note>
    </ligand>
</feature>
<dbReference type="GO" id="GO:0046872">
    <property type="term" value="F:metal ion binding"/>
    <property type="evidence" value="ECO:0007669"/>
    <property type="project" value="UniProtKB-KW"/>
</dbReference>
<keyword evidence="5 6" id="KW-0460">Magnesium</keyword>
<dbReference type="GO" id="GO:0000105">
    <property type="term" value="P:L-histidine biosynthetic process"/>
    <property type="evidence" value="ECO:0007669"/>
    <property type="project" value="TreeGrafter"/>
</dbReference>
<dbReference type="InterPro" id="IPR000760">
    <property type="entry name" value="Inositol_monophosphatase-like"/>
</dbReference>
<gene>
    <name evidence="7" type="ORF">BE221DRAFT_172973</name>
</gene>
<protein>
    <recommendedName>
        <fullName evidence="8">Histidinol-phosphatase</fullName>
    </recommendedName>
</protein>
<comment type="similarity">
    <text evidence="2">Belongs to the inositol monophosphatase superfamily.</text>
</comment>
<feature type="binding site" evidence="6">
    <location>
        <position position="274"/>
    </location>
    <ligand>
        <name>Mg(2+)</name>
        <dbReference type="ChEBI" id="CHEBI:18420"/>
        <label>1</label>
        <note>catalytic</note>
    </ligand>
</feature>
<dbReference type="PRINTS" id="PR00377">
    <property type="entry name" value="IMPHPHTASES"/>
</dbReference>
<dbReference type="Pfam" id="PF00459">
    <property type="entry name" value="Inositol_P"/>
    <property type="match status" value="1"/>
</dbReference>
<sequence length="336" mass="36544">MVPFMCVKLSPCCDTVTPLAASEAISRSSFIILFVSAIVRARSNRHGVEICVDSQSRASDGEDAVPEMYVDLACRLADAAGAVTTSMFRRRDLVVDDKSDASPVTIADREAESAMRMLVTKECPTHAIFGEEHGIELGSNGSSEWMWVFDPIDGTKSFITGKPLWGTLIALLHNGEPVLGILDQPVLKERWIGVRGKRTTMNGKQISVKKNESLADAYMYSTTPLMFEGMNAAKYDTLASKVKIPMFGCDCYAYGLLAMGFADLVVEADLKPYDYMALVPIVKGAGGSMTDWKGQELVFTADRAALESGQFQGEVIAACDETLLRDATSILSKTLF</sequence>
<dbReference type="GO" id="GO:0004401">
    <property type="term" value="F:histidinol-phosphatase activity"/>
    <property type="evidence" value="ECO:0007669"/>
    <property type="project" value="InterPro"/>
</dbReference>
<evidence type="ECO:0000313" key="7">
    <source>
        <dbReference type="EMBL" id="OUS47949.1"/>
    </source>
</evidence>
<dbReference type="PANTHER" id="PTHR43200">
    <property type="entry name" value="PHOSPHATASE"/>
    <property type="match status" value="1"/>
</dbReference>
<feature type="binding site" evidence="6">
    <location>
        <position position="131"/>
    </location>
    <ligand>
        <name>Mg(2+)</name>
        <dbReference type="ChEBI" id="CHEBI:18420"/>
        <label>1</label>
        <note>catalytic</note>
    </ligand>
</feature>
<dbReference type="FunFam" id="3.30.540.10:FF:000030">
    <property type="entry name" value="Inositol monophosphatase"/>
    <property type="match status" value="1"/>
</dbReference>
<proteinExistence type="inferred from homology"/>
<dbReference type="AlphaFoldDB" id="A0A1Y5IED7"/>